<keyword evidence="2" id="KW-1185">Reference proteome</keyword>
<protein>
    <submittedName>
        <fullName evidence="1">Uncharacterized protein</fullName>
    </submittedName>
</protein>
<accession>A0ABT7Y7G6</accession>
<gene>
    <name evidence="1" type="ORF">QWJ08_21830</name>
</gene>
<name>A0ABT7Y7G6_9VIBR</name>
<organism evidence="1 2">
    <name type="scientific">Vibrio agarivorans</name>
    <dbReference type="NCBI Taxonomy" id="153622"/>
    <lineage>
        <taxon>Bacteria</taxon>
        <taxon>Pseudomonadati</taxon>
        <taxon>Pseudomonadota</taxon>
        <taxon>Gammaproteobacteria</taxon>
        <taxon>Vibrionales</taxon>
        <taxon>Vibrionaceae</taxon>
        <taxon>Vibrio</taxon>
    </lineage>
</organism>
<proteinExistence type="predicted"/>
<reference evidence="1" key="1">
    <citation type="submission" date="2024-05" db="EMBL/GenBank/DDBJ databases">
        <title>Genome Sequences of Four Agar- Degrading Marine Bacteria.</title>
        <authorList>
            <person name="Phillips E.K."/>
            <person name="Shaffer J.C."/>
            <person name="Henson M.W."/>
            <person name="Temperton B."/>
            <person name="Thrash C.J."/>
            <person name="Martin M.O."/>
        </authorList>
    </citation>
    <scope>NUCLEOTIDE SEQUENCE</scope>
    <source>
        <strain evidence="1">EKP203</strain>
    </source>
</reference>
<dbReference type="RefSeq" id="WP_289964201.1">
    <property type="nucleotide sequence ID" value="NZ_JAUEOZ010000003.1"/>
</dbReference>
<sequence length="128" mass="14175">MSSTQHLFCSQTNEAVALLRSGVDGLSPDGDYSNEALFSFLAYHSALKLKECTFETRVVTGGGKFENAHLVSSLDEQNDIRDELEGLEDPWFIVLWDKKNYVELLARNAELADNLSAYDFGAHALVTA</sequence>
<evidence type="ECO:0000313" key="1">
    <source>
        <dbReference type="EMBL" id="MDN2484000.1"/>
    </source>
</evidence>
<comment type="caution">
    <text evidence="1">The sequence shown here is derived from an EMBL/GenBank/DDBJ whole genome shotgun (WGS) entry which is preliminary data.</text>
</comment>
<dbReference type="EMBL" id="JAUEOZ010000003">
    <property type="protein sequence ID" value="MDN2484000.1"/>
    <property type="molecule type" value="Genomic_DNA"/>
</dbReference>
<evidence type="ECO:0000313" key="2">
    <source>
        <dbReference type="Proteomes" id="UP001169719"/>
    </source>
</evidence>
<dbReference type="Proteomes" id="UP001169719">
    <property type="component" value="Unassembled WGS sequence"/>
</dbReference>